<dbReference type="RefSeq" id="XP_028872889.1">
    <property type="nucleotide sequence ID" value="XM_029017938.1"/>
</dbReference>
<sequence>MFIPENVIYQVSFSEIKSKSSGGLSKFSTFDLYTQLENLDPDQLFKNFEIYGGSWLMDLSTNQLELILDQLRYILSLQLNRNLELLNQSKMESLESKETFDELQESNSFTNKLLGYILILLTRILEKKQEKFDLDYRGILDSNRFTQFELVRREIVFYQENKSLVMNWFYLFKCKEPLTKSSQLCNYLTKVYSDTEKKFLSKTKFFSEIYDIYENDWEDIEEESSVPKPKIINRRRRSNKYIFKNKAKMINIGKKRTKLKSKSKLKPTRKLNRKFKSRRR</sequence>
<dbReference type="GeneID" id="39977717"/>
<reference evidence="2 3" key="1">
    <citation type="submission" date="2016-10" db="EMBL/GenBank/DDBJ databases">
        <title>Reductive evolution of mitochondrial metabolism and differential evolution of invasion-related proteins in Cryptosporidium.</title>
        <authorList>
            <person name="Liu S."/>
            <person name="Roellig D.M."/>
            <person name="Guo Y."/>
            <person name="Li N."/>
            <person name="Frace M.A."/>
            <person name="Tang K."/>
            <person name="Zhang L."/>
            <person name="Feng Y."/>
            <person name="Xiao L."/>
        </authorList>
    </citation>
    <scope>NUCLEOTIDE SEQUENCE [LARGE SCALE GENOMIC DNA]</scope>
    <source>
        <strain evidence="2">39726</strain>
    </source>
</reference>
<dbReference type="AlphaFoldDB" id="A0A1J4MD48"/>
<accession>A0A1J4MD48</accession>
<name>A0A1J4MD48_9CRYT</name>
<dbReference type="OrthoDB" id="344163at2759"/>
<protein>
    <submittedName>
        <fullName evidence="2">Uncharacterized protein</fullName>
    </submittedName>
</protein>
<dbReference type="Proteomes" id="UP000186176">
    <property type="component" value="Unassembled WGS sequence"/>
</dbReference>
<evidence type="ECO:0000256" key="1">
    <source>
        <dbReference type="SAM" id="MobiDB-lite"/>
    </source>
</evidence>
<proteinExistence type="predicted"/>
<evidence type="ECO:0000313" key="2">
    <source>
        <dbReference type="EMBL" id="OII70781.1"/>
    </source>
</evidence>
<organism evidence="2 3">
    <name type="scientific">Cryptosporidium ubiquitum</name>
    <dbReference type="NCBI Taxonomy" id="857276"/>
    <lineage>
        <taxon>Eukaryota</taxon>
        <taxon>Sar</taxon>
        <taxon>Alveolata</taxon>
        <taxon>Apicomplexa</taxon>
        <taxon>Conoidasida</taxon>
        <taxon>Coccidia</taxon>
        <taxon>Eucoccidiorida</taxon>
        <taxon>Eimeriorina</taxon>
        <taxon>Cryptosporidiidae</taxon>
        <taxon>Cryptosporidium</taxon>
    </lineage>
</organism>
<feature type="region of interest" description="Disordered" evidence="1">
    <location>
        <begin position="255"/>
        <end position="280"/>
    </location>
</feature>
<dbReference type="VEuPathDB" id="CryptoDB:cubi_00926"/>
<gene>
    <name evidence="2" type="ORF">cubi_00926</name>
</gene>
<keyword evidence="3" id="KW-1185">Reference proteome</keyword>
<comment type="caution">
    <text evidence="2">The sequence shown here is derived from an EMBL/GenBank/DDBJ whole genome shotgun (WGS) entry which is preliminary data.</text>
</comment>
<dbReference type="EMBL" id="LRBP01000039">
    <property type="protein sequence ID" value="OII70781.1"/>
    <property type="molecule type" value="Genomic_DNA"/>
</dbReference>
<evidence type="ECO:0000313" key="3">
    <source>
        <dbReference type="Proteomes" id="UP000186176"/>
    </source>
</evidence>